<dbReference type="EMBL" id="BSXT01000242">
    <property type="protein sequence ID" value="GMF21983.1"/>
    <property type="molecule type" value="Genomic_DNA"/>
</dbReference>
<dbReference type="PROSITE" id="PS51192">
    <property type="entry name" value="HELICASE_ATP_BIND_1"/>
    <property type="match status" value="1"/>
</dbReference>
<dbReference type="OrthoDB" id="360161at2759"/>
<evidence type="ECO:0000313" key="10">
    <source>
        <dbReference type="Proteomes" id="UP001165121"/>
    </source>
</evidence>
<sequence length="574" mass="62962">MPPTRPLTANRDSASPSNPSPRRSAAATAPQQRRGSPQLQDEQTVRRAQQLRSELGIRVSAGSAAETGEALRRCPIPLVDFAQEQVGARLPEQLLANLEANKLERPTPVQMQTIPCVLQGRHVRGLLARGEVRRHLSWGCDHVARLPVSQVLVSAPTGTGKTAAYLIPAIAQVLLARGAERREEEVLALVLAPIRELAIQIESVAKMLMRGIANMKTALLVGGFPVPTQRYRLRNGVQLIVATPGRFLDIFTNYSSGDGILAAIRTCIVDEVDMMLDVGFRPQISQILALLTNLNGNGVQLLFFSATLSDDVEGMVQQILKNQTEQAYIRVNVGGNNIKGTGTAHVSLNPIAQQQVRWVEDKAKKNELFTFLKGKVEESTVCNYLGLLRGSKVGASMLAEAIVKCCGIGAAAIHADKTQQERLTLLEAFVNMENPVLVSTNILSRGIDLLHVQNVVVYDFPKNLSDYVHLIGRTGRGDSTGNALTLINLEDQEYFGELVPLLRSASVSLPREIYQTLHANGARLRSHTSNIAIDEAKRAFRVRNQLIEGIGAQVSDWKNWNEQLRKRRRVGPKN</sequence>
<feature type="domain" description="Helicase ATP-binding" evidence="7">
    <location>
        <begin position="142"/>
        <end position="326"/>
    </location>
</feature>
<organism evidence="9 10">
    <name type="scientific">Phytophthora fragariaefolia</name>
    <dbReference type="NCBI Taxonomy" id="1490495"/>
    <lineage>
        <taxon>Eukaryota</taxon>
        <taxon>Sar</taxon>
        <taxon>Stramenopiles</taxon>
        <taxon>Oomycota</taxon>
        <taxon>Peronosporomycetes</taxon>
        <taxon>Peronosporales</taxon>
        <taxon>Peronosporaceae</taxon>
        <taxon>Phytophthora</taxon>
    </lineage>
</organism>
<keyword evidence="10" id="KW-1185">Reference proteome</keyword>
<dbReference type="CDD" id="cd00268">
    <property type="entry name" value="DEADc"/>
    <property type="match status" value="1"/>
</dbReference>
<evidence type="ECO:0000256" key="5">
    <source>
        <dbReference type="ARBA" id="ARBA00022840"/>
    </source>
</evidence>
<dbReference type="Gene3D" id="3.40.50.300">
    <property type="entry name" value="P-loop containing nucleotide triphosphate hydrolases"/>
    <property type="match status" value="2"/>
</dbReference>
<accession>A0A9W6WXZ1</accession>
<gene>
    <name evidence="9" type="ORF">Pfra01_000310100</name>
</gene>
<name>A0A9W6WXZ1_9STRA</name>
<feature type="compositionally biased region" description="Polar residues" evidence="6">
    <location>
        <begin position="35"/>
        <end position="44"/>
    </location>
</feature>
<dbReference type="InterPro" id="IPR011545">
    <property type="entry name" value="DEAD/DEAH_box_helicase_dom"/>
</dbReference>
<reference evidence="9" key="1">
    <citation type="submission" date="2023-04" db="EMBL/GenBank/DDBJ databases">
        <title>Phytophthora fragariaefolia NBRC 109709.</title>
        <authorList>
            <person name="Ichikawa N."/>
            <person name="Sato H."/>
            <person name="Tonouchi N."/>
        </authorList>
    </citation>
    <scope>NUCLEOTIDE SEQUENCE</scope>
    <source>
        <strain evidence="9">NBRC 109709</strain>
    </source>
</reference>
<dbReference type="InterPro" id="IPR044742">
    <property type="entry name" value="DEAD/DEAH_RhlB"/>
</dbReference>
<dbReference type="SMART" id="SM00487">
    <property type="entry name" value="DEXDc"/>
    <property type="match status" value="1"/>
</dbReference>
<evidence type="ECO:0000259" key="7">
    <source>
        <dbReference type="PROSITE" id="PS51192"/>
    </source>
</evidence>
<dbReference type="GO" id="GO:0016787">
    <property type="term" value="F:hydrolase activity"/>
    <property type="evidence" value="ECO:0007669"/>
    <property type="project" value="UniProtKB-KW"/>
</dbReference>
<dbReference type="PROSITE" id="PS51194">
    <property type="entry name" value="HELICASE_CTER"/>
    <property type="match status" value="1"/>
</dbReference>
<dbReference type="PANTHER" id="PTHR47958">
    <property type="entry name" value="ATP-DEPENDENT RNA HELICASE DBP3"/>
    <property type="match status" value="1"/>
</dbReference>
<dbReference type="EC" id="3.6.4.13" evidence="1"/>
<dbReference type="InterPro" id="IPR027417">
    <property type="entry name" value="P-loop_NTPase"/>
</dbReference>
<dbReference type="SUPFAM" id="SSF52540">
    <property type="entry name" value="P-loop containing nucleoside triphosphate hydrolases"/>
    <property type="match status" value="1"/>
</dbReference>
<dbReference type="Pfam" id="PF00271">
    <property type="entry name" value="Helicase_C"/>
    <property type="match status" value="1"/>
</dbReference>
<evidence type="ECO:0000259" key="8">
    <source>
        <dbReference type="PROSITE" id="PS51194"/>
    </source>
</evidence>
<dbReference type="Proteomes" id="UP001165121">
    <property type="component" value="Unassembled WGS sequence"/>
</dbReference>
<evidence type="ECO:0000256" key="3">
    <source>
        <dbReference type="ARBA" id="ARBA00022801"/>
    </source>
</evidence>
<dbReference type="CDD" id="cd18787">
    <property type="entry name" value="SF2_C_DEAD"/>
    <property type="match status" value="1"/>
</dbReference>
<dbReference type="AlphaFoldDB" id="A0A9W6WXZ1"/>
<dbReference type="SMART" id="SM00490">
    <property type="entry name" value="HELICc"/>
    <property type="match status" value="1"/>
</dbReference>
<keyword evidence="2" id="KW-0547">Nucleotide-binding</keyword>
<keyword evidence="5" id="KW-0067">ATP-binding</keyword>
<proteinExistence type="predicted"/>
<evidence type="ECO:0000256" key="6">
    <source>
        <dbReference type="SAM" id="MobiDB-lite"/>
    </source>
</evidence>
<dbReference type="InterPro" id="IPR014001">
    <property type="entry name" value="Helicase_ATP-bd"/>
</dbReference>
<protein>
    <recommendedName>
        <fullName evidence="1">RNA helicase</fullName>
        <ecNumber evidence="1">3.6.4.13</ecNumber>
    </recommendedName>
</protein>
<feature type="region of interest" description="Disordered" evidence="6">
    <location>
        <begin position="1"/>
        <end position="44"/>
    </location>
</feature>
<comment type="caution">
    <text evidence="9">The sequence shown here is derived from an EMBL/GenBank/DDBJ whole genome shotgun (WGS) entry which is preliminary data.</text>
</comment>
<dbReference type="GO" id="GO:0005524">
    <property type="term" value="F:ATP binding"/>
    <property type="evidence" value="ECO:0007669"/>
    <property type="project" value="UniProtKB-KW"/>
</dbReference>
<evidence type="ECO:0000256" key="4">
    <source>
        <dbReference type="ARBA" id="ARBA00022806"/>
    </source>
</evidence>
<dbReference type="InterPro" id="IPR001650">
    <property type="entry name" value="Helicase_C-like"/>
</dbReference>
<evidence type="ECO:0000256" key="1">
    <source>
        <dbReference type="ARBA" id="ARBA00012552"/>
    </source>
</evidence>
<feature type="compositionally biased region" description="Low complexity" evidence="6">
    <location>
        <begin position="9"/>
        <end position="34"/>
    </location>
</feature>
<keyword evidence="3" id="KW-0378">Hydrolase</keyword>
<dbReference type="GO" id="GO:0003724">
    <property type="term" value="F:RNA helicase activity"/>
    <property type="evidence" value="ECO:0007669"/>
    <property type="project" value="UniProtKB-EC"/>
</dbReference>
<evidence type="ECO:0000256" key="2">
    <source>
        <dbReference type="ARBA" id="ARBA00022741"/>
    </source>
</evidence>
<dbReference type="Pfam" id="PF00270">
    <property type="entry name" value="DEAD"/>
    <property type="match status" value="1"/>
</dbReference>
<keyword evidence="4" id="KW-0347">Helicase</keyword>
<evidence type="ECO:0000313" key="9">
    <source>
        <dbReference type="EMBL" id="GMF21983.1"/>
    </source>
</evidence>
<dbReference type="GO" id="GO:0003676">
    <property type="term" value="F:nucleic acid binding"/>
    <property type="evidence" value="ECO:0007669"/>
    <property type="project" value="InterPro"/>
</dbReference>
<feature type="domain" description="Helicase C-terminal" evidence="8">
    <location>
        <begin position="351"/>
        <end position="517"/>
    </location>
</feature>